<dbReference type="GO" id="GO:0016787">
    <property type="term" value="F:hydrolase activity"/>
    <property type="evidence" value="ECO:0007669"/>
    <property type="project" value="InterPro"/>
</dbReference>
<evidence type="ECO:0000313" key="2">
    <source>
        <dbReference type="EMBL" id="SNQ59313.1"/>
    </source>
</evidence>
<dbReference type="InterPro" id="IPR029052">
    <property type="entry name" value="Metallo-depent_PP-like"/>
</dbReference>
<dbReference type="PANTHER" id="PTHR37523">
    <property type="entry name" value="METALLOPHOSPHOESTERASE"/>
    <property type="match status" value="1"/>
</dbReference>
<feature type="domain" description="Calcineurin-like phosphoesterase" evidence="1">
    <location>
        <begin position="1"/>
        <end position="169"/>
    </location>
</feature>
<evidence type="ECO:0000259" key="1">
    <source>
        <dbReference type="Pfam" id="PF00149"/>
    </source>
</evidence>
<dbReference type="Pfam" id="PF00149">
    <property type="entry name" value="Metallophos"/>
    <property type="match status" value="1"/>
</dbReference>
<dbReference type="RefSeq" id="WP_096203709.1">
    <property type="nucleotide sequence ID" value="NZ_FZMP01000018.1"/>
</dbReference>
<dbReference type="EMBL" id="FZMP01000018">
    <property type="protein sequence ID" value="SNQ59313.1"/>
    <property type="molecule type" value="Genomic_DNA"/>
</dbReference>
<accession>A0A284VJ89</accession>
<sequence>MKFLALSDLHGDYSHIEALRDKAGDIDAVLIAGDITNFGPDEHALELLGMFKEPVLAVPGNCDNLSLLRLLDENPINLHNSSYALNDLTFVGLGGSNPTPFNTPFELSEKKIGEYIGALLANLKGRIILLSHAPPRNTLDKVPRGNAGSEALARYLGRFDLIVCGHIHEGRGSVKVNGTLVVNPGVASKGQAALITINDEIKVEFIDT</sequence>
<dbReference type="Proteomes" id="UP000218615">
    <property type="component" value="Unassembled WGS sequence"/>
</dbReference>
<dbReference type="PANTHER" id="PTHR37523:SF1">
    <property type="entry name" value="CALCINEURIN-LIKE PHOSPHOESTERASE DOMAIN-CONTAINING PROTEIN"/>
    <property type="match status" value="1"/>
</dbReference>
<dbReference type="OrthoDB" id="50367at2157"/>
<dbReference type="SUPFAM" id="SSF56300">
    <property type="entry name" value="Metallo-dependent phosphatases"/>
    <property type="match status" value="1"/>
</dbReference>
<dbReference type="AlphaFoldDB" id="A0A284VJ89"/>
<dbReference type="STRING" id="1392998.ANME2D_03186"/>
<dbReference type="InterPro" id="IPR004843">
    <property type="entry name" value="Calcineurin-like_PHP"/>
</dbReference>
<protein>
    <recommendedName>
        <fullName evidence="1">Calcineurin-like phosphoesterase domain-containing protein</fullName>
    </recommendedName>
</protein>
<organism evidence="2 3">
    <name type="scientific">Candidatus Methanoperedens nitratireducens</name>
    <dbReference type="NCBI Taxonomy" id="1392998"/>
    <lineage>
        <taxon>Archaea</taxon>
        <taxon>Methanobacteriati</taxon>
        <taxon>Methanobacteriota</taxon>
        <taxon>Stenosarchaea group</taxon>
        <taxon>Methanomicrobia</taxon>
        <taxon>Methanosarcinales</taxon>
        <taxon>ANME-2 cluster</taxon>
        <taxon>Candidatus Methanoperedentaceae</taxon>
        <taxon>Candidatus Methanoperedens</taxon>
    </lineage>
</organism>
<dbReference type="Gene3D" id="3.60.21.10">
    <property type="match status" value="1"/>
</dbReference>
<evidence type="ECO:0000313" key="3">
    <source>
        <dbReference type="Proteomes" id="UP000218615"/>
    </source>
</evidence>
<name>A0A284VJ89_9EURY</name>
<gene>
    <name evidence="2" type="ORF">MNV_1140009</name>
</gene>
<keyword evidence="3" id="KW-1185">Reference proteome</keyword>
<reference evidence="3" key="1">
    <citation type="submission" date="2017-06" db="EMBL/GenBank/DDBJ databases">
        <authorList>
            <person name="Cremers G."/>
        </authorList>
    </citation>
    <scope>NUCLEOTIDE SEQUENCE [LARGE SCALE GENOMIC DNA]</scope>
</reference>
<proteinExistence type="predicted"/>